<dbReference type="InterPro" id="IPR001901">
    <property type="entry name" value="Translocase_SecE/Sec61-g"/>
</dbReference>
<dbReference type="Gene3D" id="1.20.5.1030">
    <property type="entry name" value="Preprotein translocase secy subunit"/>
    <property type="match status" value="1"/>
</dbReference>
<dbReference type="Pfam" id="PF00584">
    <property type="entry name" value="SecE"/>
    <property type="match status" value="1"/>
</dbReference>
<keyword evidence="8 9" id="KW-0472">Membrane</keyword>
<sequence length="132" mass="14834">MLYYIMSQKAENPSAAKSLETLKVVVSVILLLLSLVGYYYYSDAHAVVRVLGLIGGIAASGLVFYQSDKGRSWFSYLSHAQKEVKQVIWPTRQETVQMTLIVFAVVIVMSIFLWLVDMFFLWAVQMLTGQGG</sequence>
<comment type="caution">
    <text evidence="9">Lacks conserved residue(s) required for the propagation of feature annotation.</text>
</comment>
<dbReference type="PANTHER" id="PTHR33910">
    <property type="entry name" value="PROTEIN TRANSLOCASE SUBUNIT SECE"/>
    <property type="match status" value="1"/>
</dbReference>
<dbReference type="NCBIfam" id="NF004371">
    <property type="entry name" value="PRK05740.1-1"/>
    <property type="match status" value="1"/>
</dbReference>
<comment type="subunit">
    <text evidence="9">Component of the Sec protein translocase complex. Heterotrimer consisting of SecY, SecE and SecG subunits. The heterotrimers can form oligomers, although 1 heterotrimer is thought to be able to translocate proteins. Interacts with the ribosome. Interacts with SecDF, and other proteins may be involved. Interacts with SecA.</text>
</comment>
<protein>
    <recommendedName>
        <fullName evidence="9">Protein translocase subunit SecE</fullName>
    </recommendedName>
</protein>
<comment type="subcellular location">
    <subcellularLocation>
        <location evidence="1">Membrane</location>
    </subcellularLocation>
</comment>
<evidence type="ECO:0000256" key="9">
    <source>
        <dbReference type="HAMAP-Rule" id="MF_00422"/>
    </source>
</evidence>
<reference evidence="10" key="1">
    <citation type="submission" date="2006-07" db="EMBL/GenBank/DDBJ databases">
        <title>Complete sequence of Thiomicrospira crunogena XCL-2.</title>
        <authorList>
            <consortium name="US DOE Joint Genome Institute"/>
            <person name="Copeland A."/>
            <person name="Lucas S."/>
            <person name="Lapidus A."/>
            <person name="Barry K."/>
            <person name="Detter J.C."/>
            <person name="Glavina del Rio T."/>
            <person name="Hammon N."/>
            <person name="Israni S."/>
            <person name="Dalin E."/>
            <person name="Tice H."/>
            <person name="Pitluck S."/>
            <person name="Chain P."/>
            <person name="Malfatti S."/>
            <person name="Shin M."/>
            <person name="Vergez L."/>
            <person name="Schmutz J."/>
            <person name="Larimer F."/>
            <person name="Land M."/>
            <person name="Hauser L."/>
            <person name="Kyrpides N."/>
            <person name="Lykidis A."/>
            <person name="Scott K.M."/>
            <person name="Sievert S."/>
            <person name="Kerfeld C."/>
            <person name="Freyermuth S."/>
            <person name="Dobrinski K."/>
            <person name="Boller A."/>
            <person name="Fitzpatrick K."/>
            <person name="Thoma P."/>
            <person name="Moore J."/>
            <person name="Richardson P."/>
        </authorList>
    </citation>
    <scope>NUCLEOTIDE SEQUENCE</scope>
    <source>
        <strain evidence="10">XCL-2</strain>
    </source>
</reference>
<evidence type="ECO:0000256" key="6">
    <source>
        <dbReference type="ARBA" id="ARBA00022989"/>
    </source>
</evidence>
<organism evidence="10">
    <name type="scientific">Hydrogenovibrio crunogenus (strain DSM 25203 / XCL-2)</name>
    <name type="common">Thiomicrospira crunogena</name>
    <dbReference type="NCBI Taxonomy" id="317025"/>
    <lineage>
        <taxon>Bacteria</taxon>
        <taxon>Pseudomonadati</taxon>
        <taxon>Pseudomonadota</taxon>
        <taxon>Gammaproteobacteria</taxon>
        <taxon>Thiotrichales</taxon>
        <taxon>Piscirickettsiaceae</taxon>
        <taxon>Hydrogenovibrio</taxon>
    </lineage>
</organism>
<dbReference type="GO" id="GO:0009306">
    <property type="term" value="P:protein secretion"/>
    <property type="evidence" value="ECO:0007669"/>
    <property type="project" value="UniProtKB-UniRule"/>
</dbReference>
<evidence type="ECO:0000256" key="3">
    <source>
        <dbReference type="ARBA" id="ARBA00022475"/>
    </source>
</evidence>
<dbReference type="PANTHER" id="PTHR33910:SF1">
    <property type="entry name" value="PROTEIN TRANSLOCASE SUBUNIT SECE"/>
    <property type="match status" value="1"/>
</dbReference>
<dbReference type="AlphaFoldDB" id="Q31IZ5"/>
<gene>
    <name evidence="9" type="primary">secE</name>
    <name evidence="10" type="ordered locus">Tcr_0282</name>
</gene>
<name>Q31IZ5_HYDCU</name>
<evidence type="ECO:0000313" key="10">
    <source>
        <dbReference type="EMBL" id="ABB40878.1"/>
    </source>
</evidence>
<comment type="function">
    <text evidence="9">Essential subunit of the Sec protein translocation channel SecYEG. Clamps together the 2 halves of SecY. May contact the channel plug during translocation.</text>
</comment>
<dbReference type="EMBL" id="CP000109">
    <property type="protein sequence ID" value="ABB40878.1"/>
    <property type="molecule type" value="Genomic_DNA"/>
</dbReference>
<feature type="transmembrane region" description="Helical" evidence="9">
    <location>
        <begin position="21"/>
        <end position="41"/>
    </location>
</feature>
<dbReference type="GO" id="GO:0006605">
    <property type="term" value="P:protein targeting"/>
    <property type="evidence" value="ECO:0007669"/>
    <property type="project" value="UniProtKB-UniRule"/>
</dbReference>
<dbReference type="STRING" id="317025.Tcr_0282"/>
<dbReference type="KEGG" id="tcx:Tcr_0282"/>
<dbReference type="NCBIfam" id="TIGR00964">
    <property type="entry name" value="secE_bact"/>
    <property type="match status" value="1"/>
</dbReference>
<evidence type="ECO:0000256" key="1">
    <source>
        <dbReference type="ARBA" id="ARBA00004370"/>
    </source>
</evidence>
<proteinExistence type="inferred from homology"/>
<keyword evidence="2 9" id="KW-0813">Transport</keyword>
<dbReference type="GO" id="GO:0043952">
    <property type="term" value="P:protein transport by the Sec complex"/>
    <property type="evidence" value="ECO:0007669"/>
    <property type="project" value="UniProtKB-UniRule"/>
</dbReference>
<evidence type="ECO:0000256" key="2">
    <source>
        <dbReference type="ARBA" id="ARBA00022448"/>
    </source>
</evidence>
<accession>Q31IZ5</accession>
<dbReference type="GO" id="GO:0008320">
    <property type="term" value="F:protein transmembrane transporter activity"/>
    <property type="evidence" value="ECO:0007669"/>
    <property type="project" value="UniProtKB-UniRule"/>
</dbReference>
<keyword evidence="4 9" id="KW-0812">Transmembrane</keyword>
<evidence type="ECO:0000256" key="5">
    <source>
        <dbReference type="ARBA" id="ARBA00022927"/>
    </source>
</evidence>
<dbReference type="HOGENOM" id="CLU_113663_0_2_6"/>
<feature type="transmembrane region" description="Helical" evidence="9">
    <location>
        <begin position="100"/>
        <end position="124"/>
    </location>
</feature>
<keyword evidence="5 9" id="KW-0653">Protein transport</keyword>
<dbReference type="GO" id="GO:0065002">
    <property type="term" value="P:intracellular protein transmembrane transport"/>
    <property type="evidence" value="ECO:0007669"/>
    <property type="project" value="UniProtKB-UniRule"/>
</dbReference>
<comment type="similarity">
    <text evidence="9">Belongs to the SecE/SEC61-gamma family.</text>
</comment>
<keyword evidence="3 9" id="KW-1003">Cell membrane</keyword>
<dbReference type="PRINTS" id="PR01650">
    <property type="entry name" value="SECETRNLCASE"/>
</dbReference>
<evidence type="ECO:0000256" key="8">
    <source>
        <dbReference type="ARBA" id="ARBA00023136"/>
    </source>
</evidence>
<dbReference type="HAMAP" id="MF_00422">
    <property type="entry name" value="SecE"/>
    <property type="match status" value="1"/>
</dbReference>
<feature type="transmembrane region" description="Helical" evidence="9">
    <location>
        <begin position="47"/>
        <end position="65"/>
    </location>
</feature>
<keyword evidence="6 9" id="KW-1133">Transmembrane helix</keyword>
<keyword evidence="7 9" id="KW-0811">Translocation</keyword>
<evidence type="ECO:0000256" key="7">
    <source>
        <dbReference type="ARBA" id="ARBA00023010"/>
    </source>
</evidence>
<dbReference type="InterPro" id="IPR038379">
    <property type="entry name" value="SecE_sf"/>
</dbReference>
<dbReference type="eggNOG" id="COG0690">
    <property type="taxonomic scope" value="Bacteria"/>
</dbReference>
<dbReference type="GO" id="GO:0005886">
    <property type="term" value="C:plasma membrane"/>
    <property type="evidence" value="ECO:0007669"/>
    <property type="project" value="UniProtKB-UniRule"/>
</dbReference>
<dbReference type="InterPro" id="IPR005807">
    <property type="entry name" value="SecE_bac"/>
</dbReference>
<evidence type="ECO:0000256" key="4">
    <source>
        <dbReference type="ARBA" id="ARBA00022692"/>
    </source>
</evidence>